<evidence type="ECO:0000313" key="2">
    <source>
        <dbReference type="Proteomes" id="UP000724584"/>
    </source>
</evidence>
<protein>
    <submittedName>
        <fullName evidence="1">Uncharacterized protein</fullName>
    </submittedName>
</protein>
<organism evidence="1 2">
    <name type="scientific">Chaetomium tenue</name>
    <dbReference type="NCBI Taxonomy" id="1854479"/>
    <lineage>
        <taxon>Eukaryota</taxon>
        <taxon>Fungi</taxon>
        <taxon>Dikarya</taxon>
        <taxon>Ascomycota</taxon>
        <taxon>Pezizomycotina</taxon>
        <taxon>Sordariomycetes</taxon>
        <taxon>Sordariomycetidae</taxon>
        <taxon>Sordariales</taxon>
        <taxon>Chaetomiaceae</taxon>
        <taxon>Chaetomium</taxon>
    </lineage>
</organism>
<gene>
    <name evidence="1" type="ORF">F5144DRAFT_470863</name>
</gene>
<proteinExistence type="predicted"/>
<feature type="non-terminal residue" evidence="1">
    <location>
        <position position="1"/>
    </location>
</feature>
<accession>A0ACB7PHW0</accession>
<evidence type="ECO:0000313" key="1">
    <source>
        <dbReference type="EMBL" id="KAH6640635.1"/>
    </source>
</evidence>
<keyword evidence="2" id="KW-1185">Reference proteome</keyword>
<dbReference type="Proteomes" id="UP000724584">
    <property type="component" value="Unassembled WGS sequence"/>
</dbReference>
<comment type="caution">
    <text evidence="1">The sequence shown here is derived from an EMBL/GenBank/DDBJ whole genome shotgun (WGS) entry which is preliminary data.</text>
</comment>
<dbReference type="EMBL" id="JAGIZQ010000002">
    <property type="protein sequence ID" value="KAH6640635.1"/>
    <property type="molecule type" value="Genomic_DNA"/>
</dbReference>
<reference evidence="1 2" key="1">
    <citation type="journal article" date="2021" name="Nat. Commun.">
        <title>Genetic determinants of endophytism in the Arabidopsis root mycobiome.</title>
        <authorList>
            <person name="Mesny F."/>
            <person name="Miyauchi S."/>
            <person name="Thiergart T."/>
            <person name="Pickel B."/>
            <person name="Atanasova L."/>
            <person name="Karlsson M."/>
            <person name="Huettel B."/>
            <person name="Barry K.W."/>
            <person name="Haridas S."/>
            <person name="Chen C."/>
            <person name="Bauer D."/>
            <person name="Andreopoulos W."/>
            <person name="Pangilinan J."/>
            <person name="LaButti K."/>
            <person name="Riley R."/>
            <person name="Lipzen A."/>
            <person name="Clum A."/>
            <person name="Drula E."/>
            <person name="Henrissat B."/>
            <person name="Kohler A."/>
            <person name="Grigoriev I.V."/>
            <person name="Martin F.M."/>
            <person name="Hacquard S."/>
        </authorList>
    </citation>
    <scope>NUCLEOTIDE SEQUENCE [LARGE SCALE GENOMIC DNA]</scope>
    <source>
        <strain evidence="1 2">MPI-SDFR-AT-0079</strain>
    </source>
</reference>
<name>A0ACB7PHW0_9PEZI</name>
<sequence>CLEERTRNEYFRKVPFAWRNVRGTSTSERFLLPGGTYEERVLPKGSFCLEERTRNEYFRKVPLPGGTYEERVLPKGSFSEKNHGLLK</sequence>
<feature type="non-terminal residue" evidence="1">
    <location>
        <position position="87"/>
    </location>
</feature>